<protein>
    <recommendedName>
        <fullName evidence="4">Aftiphilin clathrin-binding box domain-containing protein</fullName>
    </recommendedName>
</protein>
<feature type="region of interest" description="Disordered" evidence="1">
    <location>
        <begin position="68"/>
        <end position="117"/>
    </location>
</feature>
<dbReference type="GO" id="GO:0030121">
    <property type="term" value="C:AP-1 adaptor complex"/>
    <property type="evidence" value="ECO:0007669"/>
    <property type="project" value="TreeGrafter"/>
</dbReference>
<dbReference type="GO" id="GO:0032588">
    <property type="term" value="C:trans-Golgi network membrane"/>
    <property type="evidence" value="ECO:0007669"/>
    <property type="project" value="InterPro"/>
</dbReference>
<dbReference type="PANTHER" id="PTHR16156:SF10">
    <property type="entry name" value="AFTIPHILIN-RELATED"/>
    <property type="match status" value="1"/>
</dbReference>
<accession>A0A3P6SGM3</accession>
<feature type="compositionally biased region" description="Basic and acidic residues" evidence="1">
    <location>
        <begin position="150"/>
        <end position="176"/>
    </location>
</feature>
<reference evidence="2 3" key="1">
    <citation type="submission" date="2018-08" db="EMBL/GenBank/DDBJ databases">
        <authorList>
            <person name="Laetsch R D."/>
            <person name="Stevens L."/>
            <person name="Kumar S."/>
            <person name="Blaxter L. M."/>
        </authorList>
    </citation>
    <scope>NUCLEOTIDE SEQUENCE [LARGE SCALE GENOMIC DNA]</scope>
</reference>
<evidence type="ECO:0000256" key="1">
    <source>
        <dbReference type="SAM" id="MobiDB-lite"/>
    </source>
</evidence>
<feature type="region of interest" description="Disordered" evidence="1">
    <location>
        <begin position="133"/>
        <end position="176"/>
    </location>
</feature>
<organism evidence="2 3">
    <name type="scientific">Litomosoides sigmodontis</name>
    <name type="common">Filarial nematode worm</name>
    <dbReference type="NCBI Taxonomy" id="42156"/>
    <lineage>
        <taxon>Eukaryota</taxon>
        <taxon>Metazoa</taxon>
        <taxon>Ecdysozoa</taxon>
        <taxon>Nematoda</taxon>
        <taxon>Chromadorea</taxon>
        <taxon>Rhabditida</taxon>
        <taxon>Spirurina</taxon>
        <taxon>Spiruromorpha</taxon>
        <taxon>Filarioidea</taxon>
        <taxon>Onchocercidae</taxon>
        <taxon>Litomosoides</taxon>
    </lineage>
</organism>
<sequence length="526" mass="58177">MFEDDPPPLPSSPSPEISCDSTFTDLNDHNRFTAVADDDFGGNSEEYCSYMPAILRDELDSKFVNPEATAAHNEPTKAIETANYTQNDSDEEQDGSSHVQFVEISKSQDSPSEIPPCFEDSVVKKNCVMAHSVQKGETTSRGSHDMQPYVKERKASIPTESTKDETNDSSDLRNIDPIGENKKEMIVQNAFENDEDDDEFGDFEKFTKVEKTQKNENDSWAHFESSSFPGVKNKSTETPPLPPLLENLCDDELWATVAREGENNDEQDISDNGIYETLRNAMNNAKVKDRPDEMVWISVSIIEEALALKLQWHNSSIRSCFLHSLNIDMNQTLVRHSDLPVFAQQLEESAVLAPASVAKSSTEVAVTEEKNTSSVSQQVPTRSITVDSLAVPPVQFDWNNSGLTNPLKTGSLSVSSASLDLDFLVSTSSKGAVSDGSPTTQVFSTLQKDLTAFGLNFPDDAEKSKTEKDISSSTSIVLDYVLNKNGDGRKYKPVSELSLDARALHDQLPDLDYMLSNVLLFPVIDR</sequence>
<dbReference type="OrthoDB" id="5917212at2759"/>
<dbReference type="AlphaFoldDB" id="A0A3P6SGM3"/>
<proteinExistence type="predicted"/>
<gene>
    <name evidence="2" type="ORF">NLS_LOCUS2287</name>
</gene>
<dbReference type="EMBL" id="UYRX01000102">
    <property type="protein sequence ID" value="VDK73926.1"/>
    <property type="molecule type" value="Genomic_DNA"/>
</dbReference>
<dbReference type="InterPro" id="IPR046359">
    <property type="entry name" value="Aftin-like"/>
</dbReference>
<evidence type="ECO:0008006" key="4">
    <source>
        <dbReference type="Google" id="ProtNLM"/>
    </source>
</evidence>
<keyword evidence="3" id="KW-1185">Reference proteome</keyword>
<dbReference type="Proteomes" id="UP000277928">
    <property type="component" value="Unassembled WGS sequence"/>
</dbReference>
<dbReference type="STRING" id="42156.A0A3P6SGM3"/>
<dbReference type="PANTHER" id="PTHR16156">
    <property type="entry name" value="AFTIPHILIN A-RELATED"/>
    <property type="match status" value="1"/>
</dbReference>
<evidence type="ECO:0000313" key="2">
    <source>
        <dbReference type="EMBL" id="VDK73926.1"/>
    </source>
</evidence>
<feature type="region of interest" description="Disordered" evidence="1">
    <location>
        <begin position="1"/>
        <end position="23"/>
    </location>
</feature>
<dbReference type="GO" id="GO:0030276">
    <property type="term" value="F:clathrin binding"/>
    <property type="evidence" value="ECO:0007669"/>
    <property type="project" value="InterPro"/>
</dbReference>
<evidence type="ECO:0000313" key="3">
    <source>
        <dbReference type="Proteomes" id="UP000277928"/>
    </source>
</evidence>
<feature type="region of interest" description="Disordered" evidence="1">
    <location>
        <begin position="217"/>
        <end position="237"/>
    </location>
</feature>
<name>A0A3P6SGM3_LITSI</name>
<dbReference type="OMA" id="KLQWHNS"/>